<feature type="transmembrane region" description="Helical" evidence="1">
    <location>
        <begin position="325"/>
        <end position="342"/>
    </location>
</feature>
<keyword evidence="1" id="KW-0472">Membrane</keyword>
<feature type="transmembrane region" description="Helical" evidence="1">
    <location>
        <begin position="254"/>
        <end position="276"/>
    </location>
</feature>
<proteinExistence type="predicted"/>
<dbReference type="EMBL" id="FRAE01000008">
    <property type="protein sequence ID" value="SHJ61163.1"/>
    <property type="molecule type" value="Genomic_DNA"/>
</dbReference>
<dbReference type="InterPro" id="IPR025699">
    <property type="entry name" value="ABC2_memb-like"/>
</dbReference>
<dbReference type="PANTHER" id="PTHR39177:SF1">
    <property type="entry name" value="ABC TRANSPORTER PERMEASE YTRC-RELATED"/>
    <property type="match status" value="1"/>
</dbReference>
<sequence length="351" mass="40902">MKNVCPKALFFKEWRSAKWMTMFMTFMLFMFQIMYVFNELSNLKWLAKRKGINSIEYKRELIGWFNEALMENNIQLVVVFTIIVLVIILFQSERKNETYSLIASMPFKREEIIKTKWVVGSLSVFISFFITFIMLSVFYFLNTEFIKNSYNIVLKWTLINILTYIAIFTILLFGQTFIGQNIVGGIVSSISLIVPFGAISMIEEIVAINMNLNGNHKFIIGIDKFAKYLNIYGINSAEYVLVDKGASYYVYNNYFIKLGVLVILITIFYNLAVYTYKKNKFENNGNIIMFSFFEPVFKWGITICSGLFLAFITMNIIYGFEQNKIIIDIFLVIGCVIGYFISDKMVLIFSK</sequence>
<accession>A0A1M6KQ89</accession>
<dbReference type="Pfam" id="PF13346">
    <property type="entry name" value="ABC2_membrane_5"/>
    <property type="match status" value="1"/>
</dbReference>
<dbReference type="InterPro" id="IPR053046">
    <property type="entry name" value="ABC-5_transporter"/>
</dbReference>
<feature type="transmembrane region" description="Helical" evidence="1">
    <location>
        <begin position="20"/>
        <end position="37"/>
    </location>
</feature>
<keyword evidence="1" id="KW-0812">Transmembrane</keyword>
<feature type="transmembrane region" description="Helical" evidence="1">
    <location>
        <begin position="296"/>
        <end position="319"/>
    </location>
</feature>
<dbReference type="RefSeq" id="WP_072886843.1">
    <property type="nucleotide sequence ID" value="NZ_FRAE01000008.1"/>
</dbReference>
<feature type="transmembrane region" description="Helical" evidence="1">
    <location>
        <begin position="153"/>
        <end position="174"/>
    </location>
</feature>
<feature type="transmembrane region" description="Helical" evidence="1">
    <location>
        <begin position="73"/>
        <end position="90"/>
    </location>
</feature>
<dbReference type="AlphaFoldDB" id="A0A1M6KQ89"/>
<evidence type="ECO:0000256" key="1">
    <source>
        <dbReference type="SAM" id="Phobius"/>
    </source>
</evidence>
<name>A0A1M6KQ89_9FIRM</name>
<protein>
    <submittedName>
        <fullName evidence="2">ABC-2 family transporter protein</fullName>
    </submittedName>
</protein>
<organism evidence="2 3">
    <name type="scientific">Tepidibacter formicigenes DSM 15518</name>
    <dbReference type="NCBI Taxonomy" id="1123349"/>
    <lineage>
        <taxon>Bacteria</taxon>
        <taxon>Bacillati</taxon>
        <taxon>Bacillota</taxon>
        <taxon>Clostridia</taxon>
        <taxon>Peptostreptococcales</taxon>
        <taxon>Peptostreptococcaceae</taxon>
        <taxon>Tepidibacter</taxon>
    </lineage>
</organism>
<keyword evidence="3" id="KW-1185">Reference proteome</keyword>
<reference evidence="3" key="1">
    <citation type="submission" date="2016-11" db="EMBL/GenBank/DDBJ databases">
        <authorList>
            <person name="Varghese N."/>
            <person name="Submissions S."/>
        </authorList>
    </citation>
    <scope>NUCLEOTIDE SEQUENCE [LARGE SCALE GENOMIC DNA]</scope>
    <source>
        <strain evidence="3">DSM 15518</strain>
    </source>
</reference>
<dbReference type="OrthoDB" id="1911186at2"/>
<dbReference type="PANTHER" id="PTHR39177">
    <property type="entry name" value="ABC TRANSPORTER PERMEASE YTRC-RELATED"/>
    <property type="match status" value="1"/>
</dbReference>
<dbReference type="STRING" id="1123349.SAMN02744037_00438"/>
<evidence type="ECO:0000313" key="2">
    <source>
        <dbReference type="EMBL" id="SHJ61163.1"/>
    </source>
</evidence>
<feature type="transmembrane region" description="Helical" evidence="1">
    <location>
        <begin position="181"/>
        <end position="202"/>
    </location>
</feature>
<dbReference type="Proteomes" id="UP000242497">
    <property type="component" value="Unassembled WGS sequence"/>
</dbReference>
<evidence type="ECO:0000313" key="3">
    <source>
        <dbReference type="Proteomes" id="UP000242497"/>
    </source>
</evidence>
<feature type="transmembrane region" description="Helical" evidence="1">
    <location>
        <begin position="117"/>
        <end position="141"/>
    </location>
</feature>
<gene>
    <name evidence="2" type="ORF">SAMN02744037_00438</name>
</gene>
<keyword evidence="1" id="KW-1133">Transmembrane helix</keyword>